<comment type="caution">
    <text evidence="1">The sequence shown here is derived from an EMBL/GenBank/DDBJ whole genome shotgun (WGS) entry which is preliminary data.</text>
</comment>
<protein>
    <submittedName>
        <fullName evidence="1">Uncharacterized protein</fullName>
    </submittedName>
</protein>
<name>A0AAE1FLR7_PETCI</name>
<accession>A0AAE1FLR7</accession>
<dbReference type="Proteomes" id="UP001286313">
    <property type="component" value="Unassembled WGS sequence"/>
</dbReference>
<reference evidence="1" key="1">
    <citation type="submission" date="2023-10" db="EMBL/GenBank/DDBJ databases">
        <title>Genome assemblies of two species of porcelain crab, Petrolisthes cinctipes and Petrolisthes manimaculis (Anomura: Porcellanidae).</title>
        <authorList>
            <person name="Angst P."/>
        </authorList>
    </citation>
    <scope>NUCLEOTIDE SEQUENCE</scope>
    <source>
        <strain evidence="1">PB745_01</strain>
        <tissue evidence="1">Gill</tissue>
    </source>
</reference>
<gene>
    <name evidence="1" type="ORF">Pcinc_019626</name>
</gene>
<organism evidence="1 2">
    <name type="scientific">Petrolisthes cinctipes</name>
    <name type="common">Flat porcelain crab</name>
    <dbReference type="NCBI Taxonomy" id="88211"/>
    <lineage>
        <taxon>Eukaryota</taxon>
        <taxon>Metazoa</taxon>
        <taxon>Ecdysozoa</taxon>
        <taxon>Arthropoda</taxon>
        <taxon>Crustacea</taxon>
        <taxon>Multicrustacea</taxon>
        <taxon>Malacostraca</taxon>
        <taxon>Eumalacostraca</taxon>
        <taxon>Eucarida</taxon>
        <taxon>Decapoda</taxon>
        <taxon>Pleocyemata</taxon>
        <taxon>Anomura</taxon>
        <taxon>Galatheoidea</taxon>
        <taxon>Porcellanidae</taxon>
        <taxon>Petrolisthes</taxon>
    </lineage>
</organism>
<evidence type="ECO:0000313" key="2">
    <source>
        <dbReference type="Proteomes" id="UP001286313"/>
    </source>
</evidence>
<proteinExistence type="predicted"/>
<dbReference type="AlphaFoldDB" id="A0AAE1FLR7"/>
<dbReference type="EMBL" id="JAWQEG010001957">
    <property type="protein sequence ID" value="KAK3875507.1"/>
    <property type="molecule type" value="Genomic_DNA"/>
</dbReference>
<sequence length="72" mass="8338">MLISDDQLKQWWCEGGKLIQRYSTTSFEYTVIFSAELWSRGQRTFAVCCPLFIHPSIYSNSNSTSITSYCLQ</sequence>
<evidence type="ECO:0000313" key="1">
    <source>
        <dbReference type="EMBL" id="KAK3875507.1"/>
    </source>
</evidence>
<keyword evidence="2" id="KW-1185">Reference proteome</keyword>